<evidence type="ECO:0000256" key="3">
    <source>
        <dbReference type="ARBA" id="ARBA00022723"/>
    </source>
</evidence>
<dbReference type="GO" id="GO:0005739">
    <property type="term" value="C:mitochondrion"/>
    <property type="evidence" value="ECO:0007669"/>
    <property type="project" value="TreeGrafter"/>
</dbReference>
<dbReference type="Proteomes" id="UP000697127">
    <property type="component" value="Unassembled WGS sequence"/>
</dbReference>
<dbReference type="EMBL" id="PUHW01000010">
    <property type="protein sequence ID" value="KAG0691035.1"/>
    <property type="molecule type" value="Genomic_DNA"/>
</dbReference>
<dbReference type="InterPro" id="IPR011765">
    <property type="entry name" value="Pept_M16_N"/>
</dbReference>
<dbReference type="InterPro" id="IPR050626">
    <property type="entry name" value="Peptidase_M16"/>
</dbReference>
<evidence type="ECO:0000313" key="11">
    <source>
        <dbReference type="Proteomes" id="UP000697127"/>
    </source>
</evidence>
<keyword evidence="11" id="KW-1185">Reference proteome</keyword>
<evidence type="ECO:0000259" key="8">
    <source>
        <dbReference type="Pfam" id="PF16187"/>
    </source>
</evidence>
<proteinExistence type="inferred from homology"/>
<sequence>MTQQNSVLFEQHFAVPYSCQQRSYQFIELSNGIHGLVITDPSEDLASCCLSVAAGHHSNPDNIPGLAHLCEHMISLSSKDYPEIDAYRKAVHLAGGSRNALTTNESTSYFFSIPITSSQKEQSDFENILDIFTSNFKNPSFESNYSNREIYAVDNEHTLNKTKKNRLAFQGYKLLANNKHQFSRFSTGNFESLTNISKKHDIKTQLLEFFKLEYTPDKMVFVLRGPQSLNFLQRLAISKFGKIGTDLKKNPISMKTIHSPAPINTNILSKSWHNKYNTQSYMPNNMRRAVLINKDLDPLIRIAFPVCFTSMKTFSTEKLLFFINFWCDIFGSESSNTLASTLLAKELIITITTKTNIVTYDTLLLEIELSLTEFGIKNISLILDIIYNFISLFTSNADDKFSKHLAKNMSQFNGICIYNFLNSEAESNSVWEVKALSNFMLENINSYGKFFLKGLHLYDDSTPGFCGAYSESNGSKSWWITEAKDFQLFMKQVVCFDNCIISYVGNMNNTNLDWVVGIPNNFNIETDFDFEYKIAMINSKVINTDNFSNYKLNISPPNIFAEDIIDNQSLLLQYVTQTIDTSNVALGYSVKNISSLDVPKLIHHDQGCQLWMKTEIDTAFKNKILLTVELINTKIGVSPKLVAILETLVQLVRYRINGYLYPAMTMNYCYDLFPSFKGDTGILLHVSGPNHKFNKVLMVIIYELKLLVDTFQTCITTKEFEKAKDAIILRYENASNISSMQSAVLGLMATMEENTWMLNQRIDACKSTTIEMMASTLPNIFSTCYLTSFLQGDIDGNSLKDTILPIITKLVDKFEGEDHQFPSSVMLPVGSNYYVHTFTKDDTNCVEYFIQTCLRTDITKRSITKFITFIMSSGLVNKIRTEYQLGYIALVGLKSFRKTQGIHIAVVSGSHSADSLDSKLDDIIIEWYEQNIKKLKTSQLSELIEKFIASEAAANKSLSASGGKSSIFFGVLGGSGGDKKIIKQHNSYWEQIENKTYAFSNNMHGEDSIDLESIKNLTVQTVDNFIVNEILPTSKNRSKISIQVDSKCSKEEVESKFKSVQLFIFLSSMGLPIKKEHLDEILENSGDSQIVLGKSLYKYYRGKGKSITLIASMIAKLSTSMLFSANDVKGKVEPAIPKLEIDEYHLREWQTSIGYIKDSISMKQKIQNF</sequence>
<keyword evidence="3" id="KW-0479">Metal-binding</keyword>
<evidence type="ECO:0000259" key="7">
    <source>
        <dbReference type="Pfam" id="PF00675"/>
    </source>
</evidence>
<dbReference type="InterPro" id="IPR001431">
    <property type="entry name" value="Pept_M16_Zn_BS"/>
</dbReference>
<evidence type="ECO:0000313" key="10">
    <source>
        <dbReference type="EMBL" id="KAG0691035.1"/>
    </source>
</evidence>
<evidence type="ECO:0000256" key="1">
    <source>
        <dbReference type="ARBA" id="ARBA00007261"/>
    </source>
</evidence>
<dbReference type="PROSITE" id="PS00143">
    <property type="entry name" value="INSULINASE"/>
    <property type="match status" value="1"/>
</dbReference>
<dbReference type="Gene3D" id="3.30.830.10">
    <property type="entry name" value="Metalloenzyme, LuxS/M16 peptidase-like"/>
    <property type="match status" value="4"/>
</dbReference>
<keyword evidence="4" id="KW-0378">Hydrolase</keyword>
<comment type="caution">
    <text evidence="10">The sequence shown here is derived from an EMBL/GenBank/DDBJ whole genome shotgun (WGS) entry which is preliminary data.</text>
</comment>
<dbReference type="PANTHER" id="PTHR43690:SF18">
    <property type="entry name" value="INSULIN-DEGRADING ENZYME-RELATED"/>
    <property type="match status" value="1"/>
</dbReference>
<dbReference type="OrthoDB" id="952271at2759"/>
<dbReference type="GO" id="GO:0004222">
    <property type="term" value="F:metalloendopeptidase activity"/>
    <property type="evidence" value="ECO:0007669"/>
    <property type="project" value="InterPro"/>
</dbReference>
<name>A0A9P6WPP9_9ASCO</name>
<dbReference type="InterPro" id="IPR011249">
    <property type="entry name" value="Metalloenz_LuxS/M16"/>
</dbReference>
<dbReference type="GO" id="GO:0046872">
    <property type="term" value="F:metal ion binding"/>
    <property type="evidence" value="ECO:0007669"/>
    <property type="project" value="UniProtKB-KW"/>
</dbReference>
<evidence type="ECO:0000256" key="5">
    <source>
        <dbReference type="ARBA" id="ARBA00022833"/>
    </source>
</evidence>
<organism evidence="10 11">
    <name type="scientific">Pichia californica</name>
    <dbReference type="NCBI Taxonomy" id="460514"/>
    <lineage>
        <taxon>Eukaryota</taxon>
        <taxon>Fungi</taxon>
        <taxon>Dikarya</taxon>
        <taxon>Ascomycota</taxon>
        <taxon>Saccharomycotina</taxon>
        <taxon>Pichiomycetes</taxon>
        <taxon>Pichiales</taxon>
        <taxon>Pichiaceae</taxon>
        <taxon>Pichia</taxon>
    </lineage>
</organism>
<dbReference type="GO" id="GO:0043171">
    <property type="term" value="P:peptide catabolic process"/>
    <property type="evidence" value="ECO:0007669"/>
    <property type="project" value="TreeGrafter"/>
</dbReference>
<evidence type="ECO:0000256" key="4">
    <source>
        <dbReference type="ARBA" id="ARBA00022801"/>
    </source>
</evidence>
<evidence type="ECO:0000259" key="9">
    <source>
        <dbReference type="Pfam" id="PF22456"/>
    </source>
</evidence>
<dbReference type="Pfam" id="PF22456">
    <property type="entry name" value="PqqF-like_C_4"/>
    <property type="match status" value="1"/>
</dbReference>
<evidence type="ECO:0000256" key="2">
    <source>
        <dbReference type="ARBA" id="ARBA00022670"/>
    </source>
</evidence>
<keyword evidence="6" id="KW-0482">Metalloprotease</keyword>
<dbReference type="Pfam" id="PF00675">
    <property type="entry name" value="Peptidase_M16"/>
    <property type="match status" value="1"/>
</dbReference>
<evidence type="ECO:0000256" key="6">
    <source>
        <dbReference type="ARBA" id="ARBA00023049"/>
    </source>
</evidence>
<feature type="domain" description="Peptidase M16 middle/third" evidence="8">
    <location>
        <begin position="503"/>
        <end position="763"/>
    </location>
</feature>
<comment type="similarity">
    <text evidence="1">Belongs to the peptidase M16 family.</text>
</comment>
<reference evidence="10" key="1">
    <citation type="submission" date="2020-11" db="EMBL/GenBank/DDBJ databases">
        <title>Kefir isolates.</title>
        <authorList>
            <person name="Marcisauskas S."/>
            <person name="Kim Y."/>
            <person name="Blasche S."/>
        </authorList>
    </citation>
    <scope>NUCLEOTIDE SEQUENCE</scope>
    <source>
        <strain evidence="10">Olga-1</strain>
    </source>
</reference>
<dbReference type="GO" id="GO:0051603">
    <property type="term" value="P:proteolysis involved in protein catabolic process"/>
    <property type="evidence" value="ECO:0007669"/>
    <property type="project" value="TreeGrafter"/>
</dbReference>
<dbReference type="Pfam" id="PF16187">
    <property type="entry name" value="Peptidase_M16_M"/>
    <property type="match status" value="1"/>
</dbReference>
<dbReference type="InterPro" id="IPR054734">
    <property type="entry name" value="PqqF-like_C_4"/>
</dbReference>
<gene>
    <name evidence="10" type="ORF">C6P40_000082</name>
</gene>
<feature type="domain" description="Coenzyme PQQ synthesis protein F-like C-terminal lobe" evidence="9">
    <location>
        <begin position="870"/>
        <end position="960"/>
    </location>
</feature>
<dbReference type="SUPFAM" id="SSF63411">
    <property type="entry name" value="LuxS/MPP-like metallohydrolase"/>
    <property type="match status" value="4"/>
</dbReference>
<dbReference type="AlphaFoldDB" id="A0A9P6WPP9"/>
<dbReference type="PANTHER" id="PTHR43690">
    <property type="entry name" value="NARDILYSIN"/>
    <property type="match status" value="1"/>
</dbReference>
<keyword evidence="2" id="KW-0645">Protease</keyword>
<dbReference type="GO" id="GO:0005829">
    <property type="term" value="C:cytosol"/>
    <property type="evidence" value="ECO:0007669"/>
    <property type="project" value="TreeGrafter"/>
</dbReference>
<feature type="domain" description="Peptidase M16 N-terminal" evidence="7">
    <location>
        <begin position="38"/>
        <end position="160"/>
    </location>
</feature>
<keyword evidence="5" id="KW-0862">Zinc</keyword>
<protein>
    <submittedName>
        <fullName evidence="10">Uncharacterized protein</fullName>
    </submittedName>
</protein>
<dbReference type="InterPro" id="IPR032632">
    <property type="entry name" value="Peptidase_M16_M"/>
</dbReference>
<accession>A0A9P6WPP9</accession>